<protein>
    <submittedName>
        <fullName evidence="3">Uncharacterized protein</fullName>
    </submittedName>
</protein>
<evidence type="ECO:0000256" key="2">
    <source>
        <dbReference type="SAM" id="Phobius"/>
    </source>
</evidence>
<name>A0ABU3FYF4_9GAMM</name>
<dbReference type="RefSeq" id="WP_311899077.1">
    <property type="nucleotide sequence ID" value="NZ_JAUOES010000008.1"/>
</dbReference>
<keyword evidence="2" id="KW-0812">Transmembrane</keyword>
<keyword evidence="1" id="KW-0175">Coiled coil</keyword>
<feature type="coiled-coil region" evidence="1">
    <location>
        <begin position="96"/>
        <end position="134"/>
    </location>
</feature>
<gene>
    <name evidence="3" type="ORF">Q4Q50_08785</name>
</gene>
<evidence type="ECO:0000256" key="1">
    <source>
        <dbReference type="SAM" id="Coils"/>
    </source>
</evidence>
<evidence type="ECO:0000313" key="3">
    <source>
        <dbReference type="EMBL" id="MDT3280384.1"/>
    </source>
</evidence>
<keyword evidence="4" id="KW-1185">Reference proteome</keyword>
<keyword evidence="2" id="KW-0472">Membrane</keyword>
<keyword evidence="2" id="KW-1133">Transmembrane helix</keyword>
<sequence length="293" mass="33826">MTTNPPKLSQAEQTQTDKTAIPFKKIIVPLAIFAACLLVPYFWNFHGAWGNQGDFGAFGDFFGGILNPILGFATVTLLIWSLNIQLNELSLSRKELSLSRKELALTRQELAETKEETALSRRAMEAQVEHLQKEAKLNEITRLINDLKIKINVQLSAKFVPHAFRLDSHIQNIHEDFSTFASIINDPIEHSYFRIWYIRKAQREIQVDNFGQTMPNPNAKGWCELERLVTCFCRLIIKYDEISPSDEFNSVYIYEAYNYLAPLCETLRSEQLIKTMKDLNFEFIAIPKPRLDF</sequence>
<dbReference type="Proteomes" id="UP001249505">
    <property type="component" value="Unassembled WGS sequence"/>
</dbReference>
<feature type="transmembrane region" description="Helical" evidence="2">
    <location>
        <begin position="65"/>
        <end position="84"/>
    </location>
</feature>
<reference evidence="3 4" key="1">
    <citation type="submission" date="2023-07" db="EMBL/GenBank/DDBJ databases">
        <title>Novel Shewanella species isolated from Baltic Sea sediments.</title>
        <authorList>
            <person name="Martin-Rodriguez A.J."/>
        </authorList>
    </citation>
    <scope>NUCLEOTIDE SEQUENCE [LARGE SCALE GENOMIC DNA]</scope>
    <source>
        <strain evidence="3 4">SP2S1-2</strain>
    </source>
</reference>
<feature type="transmembrane region" description="Helical" evidence="2">
    <location>
        <begin position="26"/>
        <end position="45"/>
    </location>
</feature>
<accession>A0ABU3FYF4</accession>
<dbReference type="EMBL" id="JAUOES010000008">
    <property type="protein sequence ID" value="MDT3280384.1"/>
    <property type="molecule type" value="Genomic_DNA"/>
</dbReference>
<proteinExistence type="predicted"/>
<evidence type="ECO:0000313" key="4">
    <source>
        <dbReference type="Proteomes" id="UP001249505"/>
    </source>
</evidence>
<comment type="caution">
    <text evidence="3">The sequence shown here is derived from an EMBL/GenBank/DDBJ whole genome shotgun (WGS) entry which is preliminary data.</text>
</comment>
<organism evidence="3 4">
    <name type="scientific">Shewanella scandinavica</name>
    <dbReference type="NCBI Taxonomy" id="3063538"/>
    <lineage>
        <taxon>Bacteria</taxon>
        <taxon>Pseudomonadati</taxon>
        <taxon>Pseudomonadota</taxon>
        <taxon>Gammaproteobacteria</taxon>
        <taxon>Alteromonadales</taxon>
        <taxon>Shewanellaceae</taxon>
        <taxon>Shewanella</taxon>
    </lineage>
</organism>